<evidence type="ECO:0000313" key="2">
    <source>
        <dbReference type="Proteomes" id="UP000242705"/>
    </source>
</evidence>
<dbReference type="CDD" id="cd02440">
    <property type="entry name" value="AdoMet_MTases"/>
    <property type="match status" value="1"/>
</dbReference>
<dbReference type="InterPro" id="IPR029063">
    <property type="entry name" value="SAM-dependent_MTases_sf"/>
</dbReference>
<organism evidence="1 2">
    <name type="scientific">Sulfobacillus thermosulfidooxidans</name>
    <dbReference type="NCBI Taxonomy" id="28034"/>
    <lineage>
        <taxon>Bacteria</taxon>
        <taxon>Bacillati</taxon>
        <taxon>Bacillota</taxon>
        <taxon>Clostridia</taxon>
        <taxon>Eubacteriales</taxon>
        <taxon>Clostridiales Family XVII. Incertae Sedis</taxon>
        <taxon>Sulfobacillus</taxon>
    </lineage>
</organism>
<evidence type="ECO:0000313" key="1">
    <source>
        <dbReference type="EMBL" id="PSR28264.1"/>
    </source>
</evidence>
<dbReference type="Proteomes" id="UP000242705">
    <property type="component" value="Unassembled WGS sequence"/>
</dbReference>
<dbReference type="SUPFAM" id="SSF53335">
    <property type="entry name" value="S-adenosyl-L-methionine-dependent methyltransferases"/>
    <property type="match status" value="1"/>
</dbReference>
<protein>
    <recommendedName>
        <fullName evidence="3">Methyltransferase domain-containing protein</fullName>
    </recommendedName>
</protein>
<comment type="caution">
    <text evidence="1">The sequence shown here is derived from an EMBL/GenBank/DDBJ whole genome shotgun (WGS) entry which is preliminary data.</text>
</comment>
<name>A0A2T2X1A3_SULTH</name>
<gene>
    <name evidence="1" type="ORF">C7B47_06060</name>
</gene>
<proteinExistence type="predicted"/>
<accession>A0A2T2X1A3</accession>
<dbReference type="EMBL" id="PXYX01000007">
    <property type="protein sequence ID" value="PSR28264.1"/>
    <property type="molecule type" value="Genomic_DNA"/>
</dbReference>
<evidence type="ECO:0008006" key="3">
    <source>
        <dbReference type="Google" id="ProtNLM"/>
    </source>
</evidence>
<dbReference type="Gene3D" id="3.40.50.150">
    <property type="entry name" value="Vaccinia Virus protein VP39"/>
    <property type="match status" value="1"/>
</dbReference>
<dbReference type="Pfam" id="PF13489">
    <property type="entry name" value="Methyltransf_23"/>
    <property type="match status" value="1"/>
</dbReference>
<dbReference type="AlphaFoldDB" id="A0A2T2X1A3"/>
<reference evidence="1 2" key="1">
    <citation type="journal article" date="2014" name="BMC Genomics">
        <title>Comparison of environmental and isolate Sulfobacillus genomes reveals diverse carbon, sulfur, nitrogen, and hydrogen metabolisms.</title>
        <authorList>
            <person name="Justice N.B."/>
            <person name="Norman A."/>
            <person name="Brown C.T."/>
            <person name="Singh A."/>
            <person name="Thomas B.C."/>
            <person name="Banfield J.F."/>
        </authorList>
    </citation>
    <scope>NUCLEOTIDE SEQUENCE [LARGE SCALE GENOMIC DNA]</scope>
    <source>
        <strain evidence="1">AMDSBA5</strain>
    </source>
</reference>
<sequence>MCKARTEESAWERGMTLIAEWALMEQDFYIDAVLYAVVASGLYQALQRGARREDLDRLQDNLTISWKSLLSILKDLGYVRQLADRWYWAGVSLPARRIHRMDMMRRWLNLAANYSPTELTLCIQSSEDDRLRESSLPINTYVLKYVPISQPMRWMDVGGGSGTLALTLATSGVEVTMVDTSYTIARVSKHLQHPQIRLWAGDILQSLPDGRFDVISLIRLIENFPIETTLPLLKRLTRASHESTRLVLVTTDADLDLWAQLFAIEVQLTTHQGRLYSLRLLKILATKAGWRIKQVHHVDLFCITILEPIPVLKLSHRRRAIPAHSKIQSTKVLQLL</sequence>